<evidence type="ECO:0000313" key="3">
    <source>
        <dbReference type="Proteomes" id="UP001362999"/>
    </source>
</evidence>
<dbReference type="EMBL" id="JAWWNJ010000171">
    <property type="protein sequence ID" value="KAK6977196.1"/>
    <property type="molecule type" value="Genomic_DNA"/>
</dbReference>
<dbReference type="Proteomes" id="UP001362999">
    <property type="component" value="Unassembled WGS sequence"/>
</dbReference>
<gene>
    <name evidence="2" type="ORF">R3P38DRAFT_3476446</name>
</gene>
<feature type="compositionally biased region" description="Pro residues" evidence="1">
    <location>
        <begin position="409"/>
        <end position="420"/>
    </location>
</feature>
<evidence type="ECO:0000313" key="2">
    <source>
        <dbReference type="EMBL" id="KAK6977196.1"/>
    </source>
</evidence>
<feature type="compositionally biased region" description="Basic and acidic residues" evidence="1">
    <location>
        <begin position="455"/>
        <end position="469"/>
    </location>
</feature>
<accession>A0AAV9ZAK1</accession>
<feature type="compositionally biased region" description="Basic residues" evidence="1">
    <location>
        <begin position="385"/>
        <end position="407"/>
    </location>
</feature>
<feature type="region of interest" description="Disordered" evidence="1">
    <location>
        <begin position="385"/>
        <end position="478"/>
    </location>
</feature>
<evidence type="ECO:0000256" key="1">
    <source>
        <dbReference type="SAM" id="MobiDB-lite"/>
    </source>
</evidence>
<sequence>MKHRPDAQNPSHEFEFRFLHCIKWVLHEGELAPPYPVVKRDRGFVDAVLRVKLASKQLGKIRIPAFYARNPPHDHVLVEIFDAALPALVKLLTAFPRDHPVIDSYNEFFVDRPEDHRDSQDRIAQWLPAGPSVPSAELIALLVQPTEKLWEARPASVSNDEWNRRILGVGTTLLQLLAIQHELEEPLNLNGDIILDLVEEDVTTAHDEVAEAHHAMVLALNLNVLRHRKYWDQAEFSRHLEHFEEHHTAFDRTYRPATYHRIHPRRTRHPVIAVQIRSRVRQREADEDSDYVEEKPARKRQATTRTLRPRGKDSQNQKKPLPGNWEGCAVGSWLGYCGARVGDDSRQRQRAVVMFWYAVCLKNNAAIPVLGAAVTTRRFHLAPFRGRRPNAPLAHRRKNTNHNHSGPRYRPPPPKSPSPSPEEEQDETLEKRKLTDDLWELSDEEFPRKKRAVRHSNEHRANSDEERPKDKRRAKLNFTHLKLNMY</sequence>
<protein>
    <submittedName>
        <fullName evidence="2">Uncharacterized protein</fullName>
    </submittedName>
</protein>
<comment type="caution">
    <text evidence="2">The sequence shown here is derived from an EMBL/GenBank/DDBJ whole genome shotgun (WGS) entry which is preliminary data.</text>
</comment>
<organism evidence="2 3">
    <name type="scientific">Favolaschia claudopus</name>
    <dbReference type="NCBI Taxonomy" id="2862362"/>
    <lineage>
        <taxon>Eukaryota</taxon>
        <taxon>Fungi</taxon>
        <taxon>Dikarya</taxon>
        <taxon>Basidiomycota</taxon>
        <taxon>Agaricomycotina</taxon>
        <taxon>Agaricomycetes</taxon>
        <taxon>Agaricomycetidae</taxon>
        <taxon>Agaricales</taxon>
        <taxon>Marasmiineae</taxon>
        <taxon>Mycenaceae</taxon>
        <taxon>Favolaschia</taxon>
    </lineage>
</organism>
<keyword evidence="3" id="KW-1185">Reference proteome</keyword>
<proteinExistence type="predicted"/>
<name>A0AAV9ZAK1_9AGAR</name>
<feature type="region of interest" description="Disordered" evidence="1">
    <location>
        <begin position="285"/>
        <end position="324"/>
    </location>
</feature>
<reference evidence="2 3" key="1">
    <citation type="journal article" date="2024" name="J Genomics">
        <title>Draft genome sequencing and assembly of Favolaschia claudopus CIRM-BRFM 2984 isolated from oak limbs.</title>
        <authorList>
            <person name="Navarro D."/>
            <person name="Drula E."/>
            <person name="Chaduli D."/>
            <person name="Cazenave R."/>
            <person name="Ahrendt S."/>
            <person name="Wang J."/>
            <person name="Lipzen A."/>
            <person name="Daum C."/>
            <person name="Barry K."/>
            <person name="Grigoriev I.V."/>
            <person name="Favel A."/>
            <person name="Rosso M.N."/>
            <person name="Martin F."/>
        </authorList>
    </citation>
    <scope>NUCLEOTIDE SEQUENCE [LARGE SCALE GENOMIC DNA]</scope>
    <source>
        <strain evidence="2 3">CIRM-BRFM 2984</strain>
    </source>
</reference>
<dbReference type="AlphaFoldDB" id="A0AAV9ZAK1"/>